<name>A0A426YZJ6_ENSVE</name>
<sequence length="273" mass="30613">MPSPVDAKSLRDLDVMKSCHDVASVMTKESLELIWERYSILEEYVLRDMDLLALHGMPKVSGDRTTTAARASRSSLEIEEIRVEATPKRLAEPAISSEDDSPLAYSRPKLMKDLCDTRVHKDDEGYYVLHIMDSTPKNLDSVMRARWPNLTYSAKVWDNSQVALEFGRGVLHSNLAKGLYTLPFEVLMAQAAKQIVLETDLEVAVVSRPLLDRSPGVCLACRGVVASGDLSTHNDINLFFNWLCWVRLMILVRTPFGVDSLVLDITTEVSLMD</sequence>
<dbReference type="EMBL" id="AMZH03009297">
    <property type="protein sequence ID" value="RRT57148.1"/>
    <property type="molecule type" value="Genomic_DNA"/>
</dbReference>
<protein>
    <submittedName>
        <fullName evidence="1">Uncharacterized protein</fullName>
    </submittedName>
</protein>
<reference evidence="1 2" key="1">
    <citation type="journal article" date="2014" name="Agronomy (Basel)">
        <title>A Draft Genome Sequence for Ensete ventricosum, the Drought-Tolerant Tree Against Hunger.</title>
        <authorList>
            <person name="Harrison J."/>
            <person name="Moore K.A."/>
            <person name="Paszkiewicz K."/>
            <person name="Jones T."/>
            <person name="Grant M."/>
            <person name="Ambacheew D."/>
            <person name="Muzemil S."/>
            <person name="Studholme D.J."/>
        </authorList>
    </citation>
    <scope>NUCLEOTIDE SEQUENCE [LARGE SCALE GENOMIC DNA]</scope>
</reference>
<accession>A0A426YZJ6</accession>
<evidence type="ECO:0000313" key="1">
    <source>
        <dbReference type="EMBL" id="RRT57148.1"/>
    </source>
</evidence>
<organism evidence="1 2">
    <name type="scientific">Ensete ventricosum</name>
    <name type="common">Abyssinian banana</name>
    <name type="synonym">Musa ensete</name>
    <dbReference type="NCBI Taxonomy" id="4639"/>
    <lineage>
        <taxon>Eukaryota</taxon>
        <taxon>Viridiplantae</taxon>
        <taxon>Streptophyta</taxon>
        <taxon>Embryophyta</taxon>
        <taxon>Tracheophyta</taxon>
        <taxon>Spermatophyta</taxon>
        <taxon>Magnoliopsida</taxon>
        <taxon>Liliopsida</taxon>
        <taxon>Zingiberales</taxon>
        <taxon>Musaceae</taxon>
        <taxon>Ensete</taxon>
    </lineage>
</organism>
<comment type="caution">
    <text evidence="1">The sequence shown here is derived from an EMBL/GenBank/DDBJ whole genome shotgun (WGS) entry which is preliminary data.</text>
</comment>
<proteinExistence type="predicted"/>
<dbReference type="AlphaFoldDB" id="A0A426YZJ6"/>
<gene>
    <name evidence="1" type="ORF">B296_00030188</name>
</gene>
<dbReference type="Proteomes" id="UP000287651">
    <property type="component" value="Unassembled WGS sequence"/>
</dbReference>
<evidence type="ECO:0000313" key="2">
    <source>
        <dbReference type="Proteomes" id="UP000287651"/>
    </source>
</evidence>